<evidence type="ECO:0000256" key="13">
    <source>
        <dbReference type="ARBA" id="ARBA00022993"/>
    </source>
</evidence>
<evidence type="ECO:0000256" key="15">
    <source>
        <dbReference type="ARBA" id="ARBA00040883"/>
    </source>
</evidence>
<feature type="binding site" evidence="16">
    <location>
        <begin position="94"/>
        <end position="97"/>
    </location>
    <ligand>
        <name>substrate</name>
    </ligand>
</feature>
<name>A0ABN1MH79_9FLAO</name>
<dbReference type="EMBL" id="BAAAFG010000015">
    <property type="protein sequence ID" value="GAA0872539.1"/>
    <property type="molecule type" value="Genomic_DNA"/>
</dbReference>
<comment type="pathway">
    <text evidence="4 16">Cofactor biosynthesis; coenzyme A biosynthesis; CoA from (R)-pantothenate: step 1/5.</text>
</comment>
<comment type="similarity">
    <text evidence="14 16">Belongs to the type III pantothenate kinase family.</text>
</comment>
<accession>A0ABN1MH79</accession>
<evidence type="ECO:0000256" key="14">
    <source>
        <dbReference type="ARBA" id="ARBA00038036"/>
    </source>
</evidence>
<evidence type="ECO:0000256" key="10">
    <source>
        <dbReference type="ARBA" id="ARBA00022777"/>
    </source>
</evidence>
<evidence type="ECO:0000256" key="7">
    <source>
        <dbReference type="ARBA" id="ARBA00022490"/>
    </source>
</evidence>
<dbReference type="InterPro" id="IPR043129">
    <property type="entry name" value="ATPase_NBD"/>
</dbReference>
<comment type="catalytic activity">
    <reaction evidence="1 16">
        <text>(R)-pantothenate + ATP = (R)-4'-phosphopantothenate + ADP + H(+)</text>
        <dbReference type="Rhea" id="RHEA:16373"/>
        <dbReference type="ChEBI" id="CHEBI:10986"/>
        <dbReference type="ChEBI" id="CHEBI:15378"/>
        <dbReference type="ChEBI" id="CHEBI:29032"/>
        <dbReference type="ChEBI" id="CHEBI:30616"/>
        <dbReference type="ChEBI" id="CHEBI:456216"/>
        <dbReference type="EC" id="2.7.1.33"/>
    </reaction>
</comment>
<evidence type="ECO:0000256" key="1">
    <source>
        <dbReference type="ARBA" id="ARBA00001206"/>
    </source>
</evidence>
<keyword evidence="18" id="KW-1185">Reference proteome</keyword>
<dbReference type="NCBIfam" id="NF009853">
    <property type="entry name" value="PRK13320.1-5"/>
    <property type="match status" value="1"/>
</dbReference>
<keyword evidence="8 16" id="KW-0808">Transferase</keyword>
<organism evidence="17 18">
    <name type="scientific">Gangjinia marincola</name>
    <dbReference type="NCBI Taxonomy" id="578463"/>
    <lineage>
        <taxon>Bacteria</taxon>
        <taxon>Pseudomonadati</taxon>
        <taxon>Bacteroidota</taxon>
        <taxon>Flavobacteriia</taxon>
        <taxon>Flavobacteriales</taxon>
        <taxon>Flavobacteriaceae</taxon>
        <taxon>Gangjinia</taxon>
    </lineage>
</organism>
<keyword evidence="7 16" id="KW-0963">Cytoplasm</keyword>
<dbReference type="RefSeq" id="WP_343766046.1">
    <property type="nucleotide sequence ID" value="NZ_BAAAFG010000015.1"/>
</dbReference>
<keyword evidence="12 16" id="KW-0630">Potassium</keyword>
<evidence type="ECO:0000256" key="16">
    <source>
        <dbReference type="HAMAP-Rule" id="MF_01274"/>
    </source>
</evidence>
<feature type="binding site" evidence="16">
    <location>
        <position position="120"/>
    </location>
    <ligand>
        <name>ATP</name>
        <dbReference type="ChEBI" id="CHEBI:30616"/>
    </ligand>
</feature>
<dbReference type="EC" id="2.7.1.33" evidence="6 16"/>
<evidence type="ECO:0000313" key="17">
    <source>
        <dbReference type="EMBL" id="GAA0872539.1"/>
    </source>
</evidence>
<comment type="subunit">
    <text evidence="5 16">Homodimer.</text>
</comment>
<evidence type="ECO:0000256" key="6">
    <source>
        <dbReference type="ARBA" id="ARBA00012102"/>
    </source>
</evidence>
<evidence type="ECO:0000256" key="3">
    <source>
        <dbReference type="ARBA" id="ARBA00004496"/>
    </source>
</evidence>
<evidence type="ECO:0000256" key="4">
    <source>
        <dbReference type="ARBA" id="ARBA00005225"/>
    </source>
</evidence>
<keyword evidence="9 16" id="KW-0547">Nucleotide-binding</keyword>
<dbReference type="InterPro" id="IPR004619">
    <property type="entry name" value="Type_III_PanK"/>
</dbReference>
<protein>
    <recommendedName>
        <fullName evidence="15 16">Type III pantothenate kinase</fullName>
        <ecNumber evidence="6 16">2.7.1.33</ecNumber>
    </recommendedName>
    <alternativeName>
        <fullName evidence="16">PanK-III</fullName>
    </alternativeName>
    <alternativeName>
        <fullName evidence="16">Pantothenic acid kinase</fullName>
    </alternativeName>
</protein>
<comment type="cofactor">
    <cofactor evidence="16">
        <name>NH4(+)</name>
        <dbReference type="ChEBI" id="CHEBI:28938"/>
    </cofactor>
    <cofactor evidence="16">
        <name>K(+)</name>
        <dbReference type="ChEBI" id="CHEBI:29103"/>
    </cofactor>
    <text evidence="16">A monovalent cation. Ammonium or potassium.</text>
</comment>
<evidence type="ECO:0000256" key="11">
    <source>
        <dbReference type="ARBA" id="ARBA00022840"/>
    </source>
</evidence>
<comment type="caution">
    <text evidence="17">The sequence shown here is derived from an EMBL/GenBank/DDBJ whole genome shotgun (WGS) entry which is preliminary data.</text>
</comment>
<evidence type="ECO:0000256" key="2">
    <source>
        <dbReference type="ARBA" id="ARBA00001958"/>
    </source>
</evidence>
<dbReference type="Proteomes" id="UP001500507">
    <property type="component" value="Unassembled WGS sequence"/>
</dbReference>
<keyword evidence="10 16" id="KW-0418">Kinase</keyword>
<evidence type="ECO:0000313" key="18">
    <source>
        <dbReference type="Proteomes" id="UP001500507"/>
    </source>
</evidence>
<comment type="cofactor">
    <cofactor evidence="2">
        <name>K(+)</name>
        <dbReference type="ChEBI" id="CHEBI:29103"/>
    </cofactor>
</comment>
<dbReference type="GO" id="GO:0016301">
    <property type="term" value="F:kinase activity"/>
    <property type="evidence" value="ECO:0007669"/>
    <property type="project" value="UniProtKB-KW"/>
</dbReference>
<keyword evidence="11 16" id="KW-0067">ATP-binding</keyword>
<feature type="binding site" evidence="16">
    <location>
        <position position="174"/>
    </location>
    <ligand>
        <name>substrate</name>
    </ligand>
</feature>
<dbReference type="HAMAP" id="MF_01274">
    <property type="entry name" value="Pantothen_kinase_3"/>
    <property type="match status" value="1"/>
</dbReference>
<comment type="function">
    <text evidence="16">Catalyzes the phosphorylation of pantothenate (Pan), the first step in CoA biosynthesis.</text>
</comment>
<dbReference type="CDD" id="cd24015">
    <property type="entry name" value="ASKHA_NBD_PanK-III"/>
    <property type="match status" value="1"/>
</dbReference>
<keyword evidence="13 16" id="KW-0173">Coenzyme A biosynthesis</keyword>
<feature type="binding site" evidence="16">
    <location>
        <begin position="6"/>
        <end position="13"/>
    </location>
    <ligand>
        <name>ATP</name>
        <dbReference type="ChEBI" id="CHEBI:30616"/>
    </ligand>
</feature>
<feature type="binding site" evidence="16">
    <location>
        <position position="87"/>
    </location>
    <ligand>
        <name>substrate</name>
    </ligand>
</feature>
<sequence>MNLVIDIGNSRVKLGVFKDNTLIYKETCNIIKLHAVVSNVQQKYPLIKFALVSSVVKKHDELLKMPPTIEKVFYLDSDTLVPFKNEYETPKTLGKDRIALVTNAFYTYENRNCLIIDAGTCITYDILTAEGKYKGGAISPGILMRFKALNNYTGKLPLVDHIAELTVKLTGNSTEKSLRSGVLNGVLFEIEGVINAYKEKYQDLTVILTGGDQHFLSKNLKNSIFATSNFLLEGLNHILAYNTNS</sequence>
<evidence type="ECO:0000256" key="5">
    <source>
        <dbReference type="ARBA" id="ARBA00011738"/>
    </source>
</evidence>
<reference evidence="17 18" key="1">
    <citation type="journal article" date="2019" name="Int. J. Syst. Evol. Microbiol.">
        <title>The Global Catalogue of Microorganisms (GCM) 10K type strain sequencing project: providing services to taxonomists for standard genome sequencing and annotation.</title>
        <authorList>
            <consortium name="The Broad Institute Genomics Platform"/>
            <consortium name="The Broad Institute Genome Sequencing Center for Infectious Disease"/>
            <person name="Wu L."/>
            <person name="Ma J."/>
        </authorList>
    </citation>
    <scope>NUCLEOTIDE SEQUENCE [LARGE SCALE GENOMIC DNA]</scope>
    <source>
        <strain evidence="17 18">JCM 16082</strain>
    </source>
</reference>
<evidence type="ECO:0000256" key="12">
    <source>
        <dbReference type="ARBA" id="ARBA00022958"/>
    </source>
</evidence>
<dbReference type="NCBIfam" id="TIGR00671">
    <property type="entry name" value="baf"/>
    <property type="match status" value="1"/>
</dbReference>
<gene>
    <name evidence="16" type="primary">coaX</name>
    <name evidence="17" type="ORF">GCM10009117_16860</name>
</gene>
<feature type="active site" description="Proton acceptor" evidence="16">
    <location>
        <position position="96"/>
    </location>
</feature>
<comment type="subcellular location">
    <subcellularLocation>
        <location evidence="3 16">Cytoplasm</location>
    </subcellularLocation>
</comment>
<dbReference type="Pfam" id="PF03309">
    <property type="entry name" value="Pan_kinase"/>
    <property type="match status" value="1"/>
</dbReference>
<dbReference type="SUPFAM" id="SSF53067">
    <property type="entry name" value="Actin-like ATPase domain"/>
    <property type="match status" value="2"/>
</dbReference>
<feature type="binding site" evidence="16">
    <location>
        <position position="117"/>
    </location>
    <ligand>
        <name>K(+)</name>
        <dbReference type="ChEBI" id="CHEBI:29103"/>
    </ligand>
</feature>
<dbReference type="PANTHER" id="PTHR34265:SF1">
    <property type="entry name" value="TYPE III PANTOTHENATE KINASE"/>
    <property type="match status" value="1"/>
</dbReference>
<keyword evidence="16" id="KW-0479">Metal-binding</keyword>
<dbReference type="Gene3D" id="3.30.420.40">
    <property type="match status" value="2"/>
</dbReference>
<evidence type="ECO:0000256" key="8">
    <source>
        <dbReference type="ARBA" id="ARBA00022679"/>
    </source>
</evidence>
<dbReference type="PANTHER" id="PTHR34265">
    <property type="entry name" value="TYPE III PANTOTHENATE KINASE"/>
    <property type="match status" value="1"/>
</dbReference>
<proteinExistence type="inferred from homology"/>
<evidence type="ECO:0000256" key="9">
    <source>
        <dbReference type="ARBA" id="ARBA00022741"/>
    </source>
</evidence>